<name>A0AAD7C9S5_MYCRO</name>
<evidence type="ECO:0000313" key="3">
    <source>
        <dbReference type="Proteomes" id="UP001221757"/>
    </source>
</evidence>
<dbReference type="AlphaFoldDB" id="A0AAD7C9S5"/>
<accession>A0AAD7C9S5</accession>
<proteinExistence type="predicted"/>
<feature type="region of interest" description="Disordered" evidence="1">
    <location>
        <begin position="104"/>
        <end position="128"/>
    </location>
</feature>
<keyword evidence="3" id="KW-1185">Reference proteome</keyword>
<sequence length="145" mass="15991">MIMAVNKEEFEFEVGISKGFPQPSRTLAILTPPSVFAHIWNARPGIRFQYKGRVSAADVARRKRTGRVRIMSDGGAKQPRPGIRFQYTGRVSAAHVARRVHPGRIMSDGGARQPRITSDGGPKQPRYGIRFKCTGQASGAHVDHV</sequence>
<dbReference type="Proteomes" id="UP001221757">
    <property type="component" value="Unassembled WGS sequence"/>
</dbReference>
<dbReference type="EMBL" id="JARKIE010000416">
    <property type="protein sequence ID" value="KAJ7642558.1"/>
    <property type="molecule type" value="Genomic_DNA"/>
</dbReference>
<gene>
    <name evidence="2" type="ORF">B0H17DRAFT_1187078</name>
</gene>
<comment type="caution">
    <text evidence="2">The sequence shown here is derived from an EMBL/GenBank/DDBJ whole genome shotgun (WGS) entry which is preliminary data.</text>
</comment>
<evidence type="ECO:0000256" key="1">
    <source>
        <dbReference type="SAM" id="MobiDB-lite"/>
    </source>
</evidence>
<organism evidence="2 3">
    <name type="scientific">Mycena rosella</name>
    <name type="common">Pink bonnet</name>
    <name type="synonym">Agaricus rosellus</name>
    <dbReference type="NCBI Taxonomy" id="1033263"/>
    <lineage>
        <taxon>Eukaryota</taxon>
        <taxon>Fungi</taxon>
        <taxon>Dikarya</taxon>
        <taxon>Basidiomycota</taxon>
        <taxon>Agaricomycotina</taxon>
        <taxon>Agaricomycetes</taxon>
        <taxon>Agaricomycetidae</taxon>
        <taxon>Agaricales</taxon>
        <taxon>Marasmiineae</taxon>
        <taxon>Mycenaceae</taxon>
        <taxon>Mycena</taxon>
    </lineage>
</organism>
<protein>
    <submittedName>
        <fullName evidence="2">Uncharacterized protein</fullName>
    </submittedName>
</protein>
<evidence type="ECO:0000313" key="2">
    <source>
        <dbReference type="EMBL" id="KAJ7642558.1"/>
    </source>
</evidence>
<reference evidence="2" key="1">
    <citation type="submission" date="2023-03" db="EMBL/GenBank/DDBJ databases">
        <title>Massive genome expansion in bonnet fungi (Mycena s.s.) driven by repeated elements and novel gene families across ecological guilds.</title>
        <authorList>
            <consortium name="Lawrence Berkeley National Laboratory"/>
            <person name="Harder C.B."/>
            <person name="Miyauchi S."/>
            <person name="Viragh M."/>
            <person name="Kuo A."/>
            <person name="Thoen E."/>
            <person name="Andreopoulos B."/>
            <person name="Lu D."/>
            <person name="Skrede I."/>
            <person name="Drula E."/>
            <person name="Henrissat B."/>
            <person name="Morin E."/>
            <person name="Kohler A."/>
            <person name="Barry K."/>
            <person name="LaButti K."/>
            <person name="Morin E."/>
            <person name="Salamov A."/>
            <person name="Lipzen A."/>
            <person name="Mereny Z."/>
            <person name="Hegedus B."/>
            <person name="Baldrian P."/>
            <person name="Stursova M."/>
            <person name="Weitz H."/>
            <person name="Taylor A."/>
            <person name="Grigoriev I.V."/>
            <person name="Nagy L.G."/>
            <person name="Martin F."/>
            <person name="Kauserud H."/>
        </authorList>
    </citation>
    <scope>NUCLEOTIDE SEQUENCE</scope>
    <source>
        <strain evidence="2">CBHHK067</strain>
    </source>
</reference>